<dbReference type="AlphaFoldDB" id="A0A9W7E433"/>
<evidence type="ECO:0000256" key="1">
    <source>
        <dbReference type="SAM" id="MobiDB-lite"/>
    </source>
</evidence>
<keyword evidence="3" id="KW-1185">Reference proteome</keyword>
<accession>A0A9W7E433</accession>
<evidence type="ECO:0000313" key="3">
    <source>
        <dbReference type="Proteomes" id="UP001165082"/>
    </source>
</evidence>
<sequence length="193" mass="20947">MGSDTGTAESIGRSVDKLIGLCVSGIVTLALAAVTLKAVSYHNEMYPEWYQTNNNKEEQDNEEENKENNEGRGGEKRRKKHTRKKTAKVVGEKFIVMDDLGNVVFGSSPPSPSLPSSCSRSVRRSNLFPPSSAASLSWISNALKSALTHVLLAAVTQGSKHTGEGRGKGKRGGRGGGDEYYNKAYNNIREEDE</sequence>
<feature type="region of interest" description="Disordered" evidence="1">
    <location>
        <begin position="156"/>
        <end position="193"/>
    </location>
</feature>
<name>A0A9W7E433_9STRA</name>
<dbReference type="EMBL" id="BRXZ01003910">
    <property type="protein sequence ID" value="GMH64475.1"/>
    <property type="molecule type" value="Genomic_DNA"/>
</dbReference>
<gene>
    <name evidence="2" type="ORF">TrRE_jg822</name>
</gene>
<protein>
    <submittedName>
        <fullName evidence="2">Uncharacterized protein</fullName>
    </submittedName>
</protein>
<feature type="compositionally biased region" description="Basic residues" evidence="1">
    <location>
        <begin position="75"/>
        <end position="85"/>
    </location>
</feature>
<feature type="region of interest" description="Disordered" evidence="1">
    <location>
        <begin position="52"/>
        <end position="85"/>
    </location>
</feature>
<dbReference type="Proteomes" id="UP001165082">
    <property type="component" value="Unassembled WGS sequence"/>
</dbReference>
<reference evidence="2" key="1">
    <citation type="submission" date="2022-07" db="EMBL/GenBank/DDBJ databases">
        <title>Genome analysis of Parmales, a sister group of diatoms, reveals the evolutionary specialization of diatoms from phago-mixotrophs to photoautotrophs.</title>
        <authorList>
            <person name="Ban H."/>
            <person name="Sato S."/>
            <person name="Yoshikawa S."/>
            <person name="Kazumasa Y."/>
            <person name="Nakamura Y."/>
            <person name="Ichinomiya M."/>
            <person name="Saitoh K."/>
            <person name="Sato N."/>
            <person name="Blanc-Mathieu R."/>
            <person name="Endo H."/>
            <person name="Kuwata A."/>
            <person name="Ogata H."/>
        </authorList>
    </citation>
    <scope>NUCLEOTIDE SEQUENCE</scope>
</reference>
<organism evidence="2 3">
    <name type="scientific">Triparma retinervis</name>
    <dbReference type="NCBI Taxonomy" id="2557542"/>
    <lineage>
        <taxon>Eukaryota</taxon>
        <taxon>Sar</taxon>
        <taxon>Stramenopiles</taxon>
        <taxon>Ochrophyta</taxon>
        <taxon>Bolidophyceae</taxon>
        <taxon>Parmales</taxon>
        <taxon>Triparmaceae</taxon>
        <taxon>Triparma</taxon>
    </lineage>
</organism>
<comment type="caution">
    <text evidence="2">The sequence shown here is derived from an EMBL/GenBank/DDBJ whole genome shotgun (WGS) entry which is preliminary data.</text>
</comment>
<feature type="non-terminal residue" evidence="2">
    <location>
        <position position="1"/>
    </location>
</feature>
<proteinExistence type="predicted"/>
<evidence type="ECO:0000313" key="2">
    <source>
        <dbReference type="EMBL" id="GMH64475.1"/>
    </source>
</evidence>